<keyword evidence="3 7" id="KW-0732">Signal</keyword>
<sequence>MTLLMMETIRMNARLPRVKTLPLALALGAGITLAVSLPASADELPKPMQALKQQGFTFHGQFDAPGGLEGYAASVSGQTVAAYLTPDGEHAVVGTLIDAQGQNVSAEELERLVNGPKNAKLWDKLADHHWVRDGDGDAERVVYTFSDPNCPYCRKFWQDAQPWIESGQVQIRHLMVGVLKPSSAPKAAALLSADDPSKAIAEHYRTGTMPDIKGSDESEHHVSANTRLMDDAQLPATPVTFYRDDEGVHRVMGAPSPDKLRAIMGGEAP</sequence>
<evidence type="ECO:0000256" key="7">
    <source>
        <dbReference type="RuleBase" id="RU364038"/>
    </source>
</evidence>
<evidence type="ECO:0000313" key="10">
    <source>
        <dbReference type="EMBL" id="TZG40404.1"/>
    </source>
</evidence>
<comment type="subcellular location">
    <subcellularLocation>
        <location evidence="1 7">Periplasm</location>
    </subcellularLocation>
</comment>
<dbReference type="EMBL" id="VTPU01000005">
    <property type="protein sequence ID" value="TZG40404.1"/>
    <property type="molecule type" value="Genomic_DNA"/>
</dbReference>
<organism evidence="10 11">
    <name type="scientific">Halomonas eurihalina</name>
    <dbReference type="NCBI Taxonomy" id="42566"/>
    <lineage>
        <taxon>Bacteria</taxon>
        <taxon>Pseudomonadati</taxon>
        <taxon>Pseudomonadota</taxon>
        <taxon>Gammaproteobacteria</taxon>
        <taxon>Oceanospirillales</taxon>
        <taxon>Halomonadaceae</taxon>
        <taxon>Halomonas</taxon>
    </lineage>
</organism>
<dbReference type="InterPro" id="IPR018950">
    <property type="entry name" value="DiS-bond_isomerase_DsbC/G_N"/>
</dbReference>
<dbReference type="PANTHER" id="PTHR35272:SF4">
    <property type="entry name" value="THIOL:DISULFIDE INTERCHANGE PROTEIN DSBG"/>
    <property type="match status" value="1"/>
</dbReference>
<gene>
    <name evidence="10" type="primary">dsbG</name>
    <name evidence="10" type="ORF">FZZ93_07170</name>
</gene>
<dbReference type="InterPro" id="IPR051470">
    <property type="entry name" value="Thiol:disulfide_interchange"/>
</dbReference>
<keyword evidence="11" id="KW-1185">Reference proteome</keyword>
<dbReference type="InterPro" id="IPR033954">
    <property type="entry name" value="DiS-bond_Isoase_DsbC/G"/>
</dbReference>
<dbReference type="SUPFAM" id="SSF52833">
    <property type="entry name" value="Thioredoxin-like"/>
    <property type="match status" value="1"/>
</dbReference>
<dbReference type="Gene3D" id="3.10.450.70">
    <property type="entry name" value="Disulphide bond isomerase, DsbC/G, N-terminal"/>
    <property type="match status" value="1"/>
</dbReference>
<accession>A0A5D9D944</accession>
<feature type="domain" description="Thioredoxin-like fold" evidence="9">
    <location>
        <begin position="137"/>
        <end position="263"/>
    </location>
</feature>
<evidence type="ECO:0000256" key="1">
    <source>
        <dbReference type="ARBA" id="ARBA00004418"/>
    </source>
</evidence>
<dbReference type="GO" id="GO:0042597">
    <property type="term" value="C:periplasmic space"/>
    <property type="evidence" value="ECO:0007669"/>
    <property type="project" value="UniProtKB-SubCell"/>
</dbReference>
<proteinExistence type="inferred from homology"/>
<comment type="similarity">
    <text evidence="2 7">Belongs to the thioredoxin family. DsbC subfamily.</text>
</comment>
<dbReference type="SUPFAM" id="SSF54423">
    <property type="entry name" value="DsbC/DsbG N-terminal domain-like"/>
    <property type="match status" value="1"/>
</dbReference>
<protein>
    <recommendedName>
        <fullName evidence="7">Thiol:disulfide interchange protein</fullName>
    </recommendedName>
</protein>
<dbReference type="OrthoDB" id="5298214at2"/>
<evidence type="ECO:0000259" key="8">
    <source>
        <dbReference type="Pfam" id="PF10411"/>
    </source>
</evidence>
<evidence type="ECO:0000256" key="5">
    <source>
        <dbReference type="ARBA" id="ARBA00023157"/>
    </source>
</evidence>
<dbReference type="NCBIfam" id="NF008657">
    <property type="entry name" value="PRK11657.1"/>
    <property type="match status" value="1"/>
</dbReference>
<dbReference type="CDD" id="cd03020">
    <property type="entry name" value="DsbA_DsbC_DsbG"/>
    <property type="match status" value="1"/>
</dbReference>
<dbReference type="Proteomes" id="UP000324260">
    <property type="component" value="Unassembled WGS sequence"/>
</dbReference>
<dbReference type="InterPro" id="IPR009094">
    <property type="entry name" value="DiS-bond_isomerase_DsbC/G_N_sf"/>
</dbReference>
<keyword evidence="4 7" id="KW-0574">Periplasm</keyword>
<evidence type="ECO:0000256" key="3">
    <source>
        <dbReference type="ARBA" id="ARBA00022729"/>
    </source>
</evidence>
<keyword evidence="6 7" id="KW-0676">Redox-active center</keyword>
<comment type="caution">
    <text evidence="10">The sequence shown here is derived from an EMBL/GenBank/DDBJ whole genome shotgun (WGS) entry which is preliminary data.</text>
</comment>
<dbReference type="PANTHER" id="PTHR35272">
    <property type="entry name" value="THIOL:DISULFIDE INTERCHANGE PROTEIN DSBC-RELATED"/>
    <property type="match status" value="1"/>
</dbReference>
<dbReference type="Pfam" id="PF13098">
    <property type="entry name" value="Thioredoxin_2"/>
    <property type="match status" value="1"/>
</dbReference>
<dbReference type="InterPro" id="IPR036249">
    <property type="entry name" value="Thioredoxin-like_sf"/>
</dbReference>
<dbReference type="InterPro" id="IPR012336">
    <property type="entry name" value="Thioredoxin-like_fold"/>
</dbReference>
<evidence type="ECO:0000256" key="2">
    <source>
        <dbReference type="ARBA" id="ARBA00009813"/>
    </source>
</evidence>
<evidence type="ECO:0000256" key="6">
    <source>
        <dbReference type="ARBA" id="ARBA00023284"/>
    </source>
</evidence>
<dbReference type="Gene3D" id="3.40.30.10">
    <property type="entry name" value="Glutaredoxin"/>
    <property type="match status" value="1"/>
</dbReference>
<dbReference type="Pfam" id="PF10411">
    <property type="entry name" value="DsbC_N"/>
    <property type="match status" value="1"/>
</dbReference>
<feature type="domain" description="Disulphide bond isomerase DsbC/G N-terminal" evidence="8">
    <location>
        <begin position="49"/>
        <end position="105"/>
    </location>
</feature>
<name>A0A5D9D944_HALER</name>
<evidence type="ECO:0000259" key="9">
    <source>
        <dbReference type="Pfam" id="PF13098"/>
    </source>
</evidence>
<keyword evidence="5" id="KW-1015">Disulfide bond</keyword>
<comment type="function">
    <text evidence="7">Required for disulfide bond formation in some periplasmic proteins. Acts by transferring its disulfide bond to other proteins and is reduced in the process.</text>
</comment>
<reference evidence="10 11" key="1">
    <citation type="submission" date="2019-08" db="EMBL/GenBank/DDBJ databases">
        <title>Draft Genome Sequence of Halomonas eurihalina Isolated from Preserved Hide-surface.</title>
        <authorList>
            <person name="Hussain S.A."/>
            <person name="Xu A."/>
            <person name="Sarker M."/>
            <person name="Sommers C."/>
        </authorList>
    </citation>
    <scope>NUCLEOTIDE SEQUENCE [LARGE SCALE GENOMIC DNA]</scope>
    <source>
        <strain evidence="10 11">MS1</strain>
    </source>
</reference>
<evidence type="ECO:0000256" key="4">
    <source>
        <dbReference type="ARBA" id="ARBA00022764"/>
    </source>
</evidence>
<dbReference type="AlphaFoldDB" id="A0A5D9D944"/>
<evidence type="ECO:0000313" key="11">
    <source>
        <dbReference type="Proteomes" id="UP000324260"/>
    </source>
</evidence>